<protein>
    <recommendedName>
        <fullName evidence="8">Major facilitator superfamily (MFS) profile domain-containing protein</fullName>
    </recommendedName>
</protein>
<dbReference type="PANTHER" id="PTHR23502:SF60">
    <property type="entry name" value="MAJOR FACILITATOR SUPERFAMILY (MFS) PROFILE DOMAIN-CONTAINING PROTEIN-RELATED"/>
    <property type="match status" value="1"/>
</dbReference>
<comment type="subcellular location">
    <subcellularLocation>
        <location evidence="1">Membrane</location>
        <topology evidence="1">Multi-pass membrane protein</topology>
    </subcellularLocation>
</comment>
<feature type="transmembrane region" description="Helical" evidence="7">
    <location>
        <begin position="195"/>
        <end position="216"/>
    </location>
</feature>
<comment type="caution">
    <text evidence="9">The sequence shown here is derived from an EMBL/GenBank/DDBJ whole genome shotgun (WGS) entry which is preliminary data.</text>
</comment>
<feature type="transmembrane region" description="Helical" evidence="7">
    <location>
        <begin position="283"/>
        <end position="305"/>
    </location>
</feature>
<feature type="transmembrane region" description="Helical" evidence="7">
    <location>
        <begin position="399"/>
        <end position="420"/>
    </location>
</feature>
<dbReference type="GO" id="GO:0022857">
    <property type="term" value="F:transmembrane transporter activity"/>
    <property type="evidence" value="ECO:0007669"/>
    <property type="project" value="InterPro"/>
</dbReference>
<dbReference type="PROSITE" id="PS50850">
    <property type="entry name" value="MFS"/>
    <property type="match status" value="1"/>
</dbReference>
<dbReference type="InterPro" id="IPR020846">
    <property type="entry name" value="MFS_dom"/>
</dbReference>
<feature type="transmembrane region" description="Helical" evidence="7">
    <location>
        <begin position="168"/>
        <end position="188"/>
    </location>
</feature>
<feature type="transmembrane region" description="Helical" evidence="7">
    <location>
        <begin position="501"/>
        <end position="523"/>
    </location>
</feature>
<feature type="transmembrane region" description="Helical" evidence="7">
    <location>
        <begin position="466"/>
        <end position="489"/>
    </location>
</feature>
<dbReference type="Pfam" id="PF07690">
    <property type="entry name" value="MFS_1"/>
    <property type="match status" value="1"/>
</dbReference>
<sequence length="578" mass="63946">MDMEEPRSQYSIRRKPVPGTAPTLSLSRSHSTLWRPWSPKLSSFVEYERSLYKFPWLDNACAYEDIEGGYAPCPRVEMDEESQSLVTSTNPENQTPSEDNDTHDRNLVTWSGPTDPTNPKNWARRKKWTATLLVSCFTFISPVSSTMLAPALPTLTRDFGIQSDTESFLLMSIFLLAYAVGPFVLGPLSEMYGRVVVLQSANLVFLLFNTVCGWSQTAEQMLAFRFLSGLGGSAPQALGGGVLSDCWRADERGMAVAIYSLAPFLGPAVGPIAAGYITEYLSWRWIFWTVSIADALVQILCFFFLSETYAPAILYKKAKRLRKETGNTKLHTEYEQPDKTFAQVLGKNLSRPFIMLFTEPALQVTALYRAYLYGLMYLVLASFPLVWTQQYGQSPGPASLNYISLGIGFIIGLQVSGPLIDKVYKLLQSRYNTEGCPEFRIPLMYPTSVITPIGLLIYGLGAHFRVHWAVPNVGAGIFAAGLILSFQCVQTYTIDSYERYTASATGAAAFVRTMAGFSFPLFAPGLYTALGIAGGNGLVGGIALGLGILVPTLMWKYGARLRQKTFFISQRESEKSAH</sequence>
<evidence type="ECO:0000256" key="2">
    <source>
        <dbReference type="ARBA" id="ARBA00022692"/>
    </source>
</evidence>
<dbReference type="STRING" id="41688.A0A2N3NA57"/>
<keyword evidence="5" id="KW-0325">Glycoprotein</keyword>
<dbReference type="CDD" id="cd17323">
    <property type="entry name" value="MFS_Tpo1_MDR_like"/>
    <property type="match status" value="1"/>
</dbReference>
<dbReference type="SUPFAM" id="SSF103473">
    <property type="entry name" value="MFS general substrate transporter"/>
    <property type="match status" value="1"/>
</dbReference>
<feature type="transmembrane region" description="Helical" evidence="7">
    <location>
        <begin position="441"/>
        <end position="460"/>
    </location>
</feature>
<dbReference type="FunFam" id="1.20.1250.20:FF:000011">
    <property type="entry name" value="MFS multidrug transporter, putative"/>
    <property type="match status" value="1"/>
</dbReference>
<accession>A0A2N3NA57</accession>
<feature type="compositionally biased region" description="Polar residues" evidence="6">
    <location>
        <begin position="108"/>
        <end position="120"/>
    </location>
</feature>
<dbReference type="PANTHER" id="PTHR23502">
    <property type="entry name" value="MAJOR FACILITATOR SUPERFAMILY"/>
    <property type="match status" value="1"/>
</dbReference>
<keyword evidence="4 7" id="KW-0472">Membrane</keyword>
<evidence type="ECO:0000256" key="6">
    <source>
        <dbReference type="SAM" id="MobiDB-lite"/>
    </source>
</evidence>
<feature type="region of interest" description="Disordered" evidence="6">
    <location>
        <begin position="78"/>
        <end position="121"/>
    </location>
</feature>
<evidence type="ECO:0000313" key="9">
    <source>
        <dbReference type="EMBL" id="PKS09319.1"/>
    </source>
</evidence>
<dbReference type="InParanoid" id="A0A2N3NA57"/>
<keyword evidence="3 7" id="KW-1133">Transmembrane helix</keyword>
<reference evidence="9 10" key="1">
    <citation type="journal article" date="2017" name="G3 (Bethesda)">
        <title>First Draft Genome Sequence of the Pathogenic Fungus Lomentospora prolificans (Formerly Scedosporium prolificans).</title>
        <authorList>
            <person name="Luo R."/>
            <person name="Zimin A."/>
            <person name="Workman R."/>
            <person name="Fan Y."/>
            <person name="Pertea G."/>
            <person name="Grossman N."/>
            <person name="Wear M.P."/>
            <person name="Jia B."/>
            <person name="Miller H."/>
            <person name="Casadevall A."/>
            <person name="Timp W."/>
            <person name="Zhang S.X."/>
            <person name="Salzberg S.L."/>
        </authorList>
    </citation>
    <scope>NUCLEOTIDE SEQUENCE [LARGE SCALE GENOMIC DNA]</scope>
    <source>
        <strain evidence="9 10">JHH-5317</strain>
    </source>
</reference>
<dbReference type="InterPro" id="IPR011701">
    <property type="entry name" value="MFS"/>
</dbReference>
<evidence type="ECO:0000256" key="3">
    <source>
        <dbReference type="ARBA" id="ARBA00022989"/>
    </source>
</evidence>
<feature type="transmembrane region" description="Helical" evidence="7">
    <location>
        <begin position="222"/>
        <end position="244"/>
    </location>
</feature>
<feature type="transmembrane region" description="Helical" evidence="7">
    <location>
        <begin position="128"/>
        <end position="148"/>
    </location>
</feature>
<dbReference type="Gene3D" id="1.20.1250.20">
    <property type="entry name" value="MFS general substrate transporter like domains"/>
    <property type="match status" value="1"/>
</dbReference>
<dbReference type="VEuPathDB" id="FungiDB:jhhlp_003933"/>
<evidence type="ECO:0000256" key="5">
    <source>
        <dbReference type="ARBA" id="ARBA00023180"/>
    </source>
</evidence>
<feature type="region of interest" description="Disordered" evidence="6">
    <location>
        <begin position="1"/>
        <end position="28"/>
    </location>
</feature>
<organism evidence="9 10">
    <name type="scientific">Lomentospora prolificans</name>
    <dbReference type="NCBI Taxonomy" id="41688"/>
    <lineage>
        <taxon>Eukaryota</taxon>
        <taxon>Fungi</taxon>
        <taxon>Dikarya</taxon>
        <taxon>Ascomycota</taxon>
        <taxon>Pezizomycotina</taxon>
        <taxon>Sordariomycetes</taxon>
        <taxon>Hypocreomycetidae</taxon>
        <taxon>Microascales</taxon>
        <taxon>Microascaceae</taxon>
        <taxon>Lomentospora</taxon>
    </lineage>
</organism>
<dbReference type="Proteomes" id="UP000233524">
    <property type="component" value="Unassembled WGS sequence"/>
</dbReference>
<feature type="domain" description="Major facilitator superfamily (MFS) profile" evidence="8">
    <location>
        <begin position="130"/>
        <end position="559"/>
    </location>
</feature>
<dbReference type="InterPro" id="IPR036259">
    <property type="entry name" value="MFS_trans_sf"/>
</dbReference>
<name>A0A2N3NA57_9PEZI</name>
<keyword evidence="10" id="KW-1185">Reference proteome</keyword>
<keyword evidence="2 7" id="KW-0812">Transmembrane</keyword>
<evidence type="ECO:0000259" key="8">
    <source>
        <dbReference type="PROSITE" id="PS50850"/>
    </source>
</evidence>
<evidence type="ECO:0000313" key="10">
    <source>
        <dbReference type="Proteomes" id="UP000233524"/>
    </source>
</evidence>
<feature type="compositionally biased region" description="Polar residues" evidence="6">
    <location>
        <begin position="83"/>
        <end position="97"/>
    </location>
</feature>
<gene>
    <name evidence="9" type="ORF">jhhlp_003933</name>
</gene>
<dbReference type="OrthoDB" id="6770063at2759"/>
<feature type="transmembrane region" description="Helical" evidence="7">
    <location>
        <begin position="370"/>
        <end position="387"/>
    </location>
</feature>
<feature type="transmembrane region" description="Helical" evidence="7">
    <location>
        <begin position="256"/>
        <end position="277"/>
    </location>
</feature>
<evidence type="ECO:0000256" key="1">
    <source>
        <dbReference type="ARBA" id="ARBA00004141"/>
    </source>
</evidence>
<evidence type="ECO:0000256" key="7">
    <source>
        <dbReference type="SAM" id="Phobius"/>
    </source>
</evidence>
<dbReference type="EMBL" id="NLAX01000010">
    <property type="protein sequence ID" value="PKS09319.1"/>
    <property type="molecule type" value="Genomic_DNA"/>
</dbReference>
<feature type="transmembrane region" description="Helical" evidence="7">
    <location>
        <begin position="529"/>
        <end position="555"/>
    </location>
</feature>
<proteinExistence type="predicted"/>
<dbReference type="GO" id="GO:0016020">
    <property type="term" value="C:membrane"/>
    <property type="evidence" value="ECO:0007669"/>
    <property type="project" value="UniProtKB-SubCell"/>
</dbReference>
<dbReference type="AlphaFoldDB" id="A0A2N3NA57"/>
<evidence type="ECO:0000256" key="4">
    <source>
        <dbReference type="ARBA" id="ARBA00023136"/>
    </source>
</evidence>